<dbReference type="AlphaFoldDB" id="A0A8I6S6M7"/>
<dbReference type="GeneID" id="106670940"/>
<name>A0A8I6S6M7_CIMLE</name>
<keyword evidence="2" id="KW-1185">Reference proteome</keyword>
<sequence>MDYYRQSKNRLSQDEIQILINKDPDGDFDKRIPDSERAIIQRILRFDHEMERKKGVKKLLMEELQKKGLLQGPDEFKENEWLTFGDVNNTVQTHETEEDKSEKSVEPFTWNNTVHEVKSDHSFDSRQNTITNYLNCLDQQPQDNSFIDPKEEDYFAKAINVGVYASRTPLSFPTPPERLEKKEIIDPQDEINMNTDVRAIDYGEKPLFSHPYHPPTKDLRKTVKEKAQTELKKLFDTFPMSLSFEHRLEQSRMLMAKRCISDLLKP</sequence>
<dbReference type="RefSeq" id="XP_014257110.1">
    <property type="nucleotide sequence ID" value="XM_014401624.1"/>
</dbReference>
<dbReference type="Proteomes" id="UP000494040">
    <property type="component" value="Unassembled WGS sequence"/>
</dbReference>
<dbReference type="OrthoDB" id="10426146at2759"/>
<proteinExistence type="predicted"/>
<accession>A0A8I6S6M7</accession>
<protein>
    <submittedName>
        <fullName evidence="1">Uncharacterized protein</fullName>
    </submittedName>
</protein>
<evidence type="ECO:0000313" key="2">
    <source>
        <dbReference type="Proteomes" id="UP000494040"/>
    </source>
</evidence>
<organism evidence="1 2">
    <name type="scientific">Cimex lectularius</name>
    <name type="common">Bed bug</name>
    <name type="synonym">Acanthia lectularia</name>
    <dbReference type="NCBI Taxonomy" id="79782"/>
    <lineage>
        <taxon>Eukaryota</taxon>
        <taxon>Metazoa</taxon>
        <taxon>Ecdysozoa</taxon>
        <taxon>Arthropoda</taxon>
        <taxon>Hexapoda</taxon>
        <taxon>Insecta</taxon>
        <taxon>Pterygota</taxon>
        <taxon>Neoptera</taxon>
        <taxon>Paraneoptera</taxon>
        <taxon>Hemiptera</taxon>
        <taxon>Heteroptera</taxon>
        <taxon>Panheteroptera</taxon>
        <taxon>Cimicomorpha</taxon>
        <taxon>Cimicidae</taxon>
        <taxon>Cimex</taxon>
    </lineage>
</organism>
<reference evidence="1" key="1">
    <citation type="submission" date="2022-01" db="UniProtKB">
        <authorList>
            <consortium name="EnsemblMetazoa"/>
        </authorList>
    </citation>
    <scope>IDENTIFICATION</scope>
</reference>
<evidence type="ECO:0000313" key="1">
    <source>
        <dbReference type="EnsemblMetazoa" id="XP_014257110.1"/>
    </source>
</evidence>
<dbReference type="KEGG" id="clec:106670940"/>
<dbReference type="EnsemblMetazoa" id="XM_014401624.1">
    <property type="protein sequence ID" value="XP_014257110.1"/>
    <property type="gene ID" value="LOC106670940"/>
</dbReference>